<protein>
    <submittedName>
        <fullName evidence="2">DUF3558 domain-containing protein</fullName>
    </submittedName>
</protein>
<sequence>MGRTAVLAGGLLLFAVTACGGGQEQQAAAPSSATANWQAIDICSLVTEAEAAQLFPGKPVEHKESSDSAKRECTWHPQGLDYENIDVRVWQPASTAAIAGTAQRTLSLAGRQVYVARESGSRCELDADMGGYLLGITRQSYSDAGCAAVQPLATTIIERAGK</sequence>
<feature type="chain" id="PRO_5038422826" evidence="1">
    <location>
        <begin position="21"/>
        <end position="162"/>
    </location>
</feature>
<comment type="caution">
    <text evidence="2">The sequence shown here is derived from an EMBL/GenBank/DDBJ whole genome shotgun (WGS) entry which is preliminary data.</text>
</comment>
<keyword evidence="1" id="KW-0732">Signal</keyword>
<dbReference type="RefSeq" id="WP_144754806.1">
    <property type="nucleotide sequence ID" value="NZ_VMNW02000059.1"/>
</dbReference>
<organism evidence="2 3">
    <name type="scientific">Amycolatopsis acidicola</name>
    <dbReference type="NCBI Taxonomy" id="2596893"/>
    <lineage>
        <taxon>Bacteria</taxon>
        <taxon>Bacillati</taxon>
        <taxon>Actinomycetota</taxon>
        <taxon>Actinomycetes</taxon>
        <taxon>Pseudonocardiales</taxon>
        <taxon>Pseudonocardiaceae</taxon>
        <taxon>Amycolatopsis</taxon>
    </lineage>
</organism>
<gene>
    <name evidence="2" type="ORF">FPZ12_030500</name>
</gene>
<dbReference type="Proteomes" id="UP000319769">
    <property type="component" value="Unassembled WGS sequence"/>
</dbReference>
<dbReference type="Pfam" id="PF12079">
    <property type="entry name" value="DUF3558"/>
    <property type="match status" value="1"/>
</dbReference>
<accession>A0A5N0UT12</accession>
<evidence type="ECO:0000256" key="1">
    <source>
        <dbReference type="SAM" id="SignalP"/>
    </source>
</evidence>
<proteinExistence type="predicted"/>
<dbReference type="AlphaFoldDB" id="A0A5N0UT12"/>
<evidence type="ECO:0000313" key="2">
    <source>
        <dbReference type="EMBL" id="KAA9155173.1"/>
    </source>
</evidence>
<dbReference type="EMBL" id="VMNW02000059">
    <property type="protein sequence ID" value="KAA9155173.1"/>
    <property type="molecule type" value="Genomic_DNA"/>
</dbReference>
<evidence type="ECO:0000313" key="3">
    <source>
        <dbReference type="Proteomes" id="UP000319769"/>
    </source>
</evidence>
<feature type="signal peptide" evidence="1">
    <location>
        <begin position="1"/>
        <end position="20"/>
    </location>
</feature>
<name>A0A5N0UT12_9PSEU</name>
<dbReference type="PROSITE" id="PS51257">
    <property type="entry name" value="PROKAR_LIPOPROTEIN"/>
    <property type="match status" value="1"/>
</dbReference>
<keyword evidence="3" id="KW-1185">Reference proteome</keyword>
<reference evidence="2" key="1">
    <citation type="submission" date="2019-09" db="EMBL/GenBank/DDBJ databases">
        <authorList>
            <person name="Teo W.F.A."/>
            <person name="Duangmal K."/>
        </authorList>
    </citation>
    <scope>NUCLEOTIDE SEQUENCE [LARGE SCALE GENOMIC DNA]</scope>
    <source>
        <strain evidence="2">K81G1</strain>
    </source>
</reference>
<dbReference type="InterPro" id="IPR024520">
    <property type="entry name" value="DUF3558"/>
</dbReference>